<feature type="domain" description="N-acetyltransferase" evidence="1">
    <location>
        <begin position="11"/>
        <end position="97"/>
    </location>
</feature>
<sequence>MTESQDQNVVTRNDDAGRYEITVNGELAGFTVFIDRGEQRIFPHTELDEKFSGRGLSSILVHDALVDTRAAGQRVVAVCPLVAKYVSKHDEVADLVDPVTPEILQFLRSRA</sequence>
<name>D5UXX3_TSUPD</name>
<dbReference type="PANTHER" id="PTHR31435">
    <property type="entry name" value="PROTEIN NATD1"/>
    <property type="match status" value="1"/>
</dbReference>
<dbReference type="RefSeq" id="WP_013128206.1">
    <property type="nucleotide sequence ID" value="NC_014158.1"/>
</dbReference>
<dbReference type="Proteomes" id="UP000001213">
    <property type="component" value="Chromosome"/>
</dbReference>
<dbReference type="EMBL" id="CP001966">
    <property type="protein sequence ID" value="ADG80210.1"/>
    <property type="molecule type" value="Genomic_DNA"/>
</dbReference>
<reference evidence="2 3" key="2">
    <citation type="journal article" date="2011" name="Stand. Genomic Sci.">
        <title>Complete genome sequence of Tsukamurella paurometabola type strain (no. 33).</title>
        <authorList>
            <person name="Munk A.C."/>
            <person name="Lapidus A."/>
            <person name="Lucas S."/>
            <person name="Nolan M."/>
            <person name="Tice H."/>
            <person name="Cheng J.F."/>
            <person name="Del Rio T.G."/>
            <person name="Goodwin L."/>
            <person name="Pitluck S."/>
            <person name="Liolios K."/>
            <person name="Huntemann M."/>
            <person name="Ivanova N."/>
            <person name="Mavromatis K."/>
            <person name="Mikhailova N."/>
            <person name="Pati A."/>
            <person name="Chen A."/>
            <person name="Palaniappan K."/>
            <person name="Tapia R."/>
            <person name="Han C."/>
            <person name="Land M."/>
            <person name="Hauser L."/>
            <person name="Chang Y.J."/>
            <person name="Jeffries C.D."/>
            <person name="Brettin T."/>
            <person name="Yasawong M."/>
            <person name="Brambilla E.M."/>
            <person name="Rohde M."/>
            <person name="Sikorski J."/>
            <person name="Goker M."/>
            <person name="Detter J.C."/>
            <person name="Woyke T."/>
            <person name="Bristow J."/>
            <person name="Eisen J.A."/>
            <person name="Markowitz V."/>
            <person name="Hugenholtz P."/>
            <person name="Kyrpides N.C."/>
            <person name="Klenk H.P."/>
        </authorList>
    </citation>
    <scope>NUCLEOTIDE SEQUENCE [LARGE SCALE GENOMIC DNA]</scope>
    <source>
        <strain evidence="3">ATCC 8368 / DSM 20162 / CCUG 35730 / CIP 100753 / JCM 10117 / KCTC 9821 / NBRC 16120 / NCIMB 702349 / NCTC 13040</strain>
    </source>
</reference>
<accession>D5UXX3</accession>
<evidence type="ECO:0000313" key="3">
    <source>
        <dbReference type="Proteomes" id="UP000001213"/>
    </source>
</evidence>
<dbReference type="Pfam" id="PF14542">
    <property type="entry name" value="Acetyltransf_CG"/>
    <property type="match status" value="1"/>
</dbReference>
<dbReference type="PANTHER" id="PTHR31435:SF10">
    <property type="entry name" value="BSR4717 PROTEIN"/>
    <property type="match status" value="1"/>
</dbReference>
<dbReference type="SUPFAM" id="SSF55729">
    <property type="entry name" value="Acyl-CoA N-acyltransferases (Nat)"/>
    <property type="match status" value="1"/>
</dbReference>
<evidence type="ECO:0000313" key="2">
    <source>
        <dbReference type="EMBL" id="ADG80210.1"/>
    </source>
</evidence>
<dbReference type="STRING" id="521096.Tpau_3632"/>
<reference evidence="3" key="1">
    <citation type="submission" date="2010-03" db="EMBL/GenBank/DDBJ databases">
        <title>The complete chromosome of Tsukamurella paurometabola DSM 20162.</title>
        <authorList>
            <consortium name="US DOE Joint Genome Institute (JGI-PGF)"/>
            <person name="Lucas S."/>
            <person name="Copeland A."/>
            <person name="Lapidus A."/>
            <person name="Glavina del Rio T."/>
            <person name="Dalin E."/>
            <person name="Tice H."/>
            <person name="Bruce D."/>
            <person name="Goodwin L."/>
            <person name="Pitluck S."/>
            <person name="Kyrpides N."/>
            <person name="Mavromatis K."/>
            <person name="Ivanova N."/>
            <person name="Mikhailova N."/>
            <person name="Munk A.C."/>
            <person name="Brettin T."/>
            <person name="Detter J.C."/>
            <person name="Tapia R."/>
            <person name="Han C."/>
            <person name="Larimer F."/>
            <person name="Land M."/>
            <person name="Hauser L."/>
            <person name="Markowitz V."/>
            <person name="Cheng J.-F."/>
            <person name="Hugenholtz P."/>
            <person name="Woyke T."/>
            <person name="Wu D."/>
            <person name="Jando M."/>
            <person name="Brambilla E."/>
            <person name="Klenk H.-P."/>
            <person name="Eisen J.A."/>
        </authorList>
    </citation>
    <scope>NUCLEOTIDE SEQUENCE [LARGE SCALE GENOMIC DNA]</scope>
    <source>
        <strain evidence="3">ATCC 8368 / DSM 20162 / CCUG 35730 / CIP 100753 / JCM 10117 / KCTC 9821 / NBRC 16120 / NCIMB 702349 / NCTC 13040</strain>
    </source>
</reference>
<dbReference type="PROSITE" id="PS51729">
    <property type="entry name" value="GNAT_YJDJ"/>
    <property type="match status" value="1"/>
</dbReference>
<dbReference type="InterPro" id="IPR031165">
    <property type="entry name" value="GNAT_YJDJ"/>
</dbReference>
<dbReference type="InterPro" id="IPR045057">
    <property type="entry name" value="Gcn5-rel_NAT"/>
</dbReference>
<dbReference type="Gene3D" id="3.40.630.30">
    <property type="match status" value="1"/>
</dbReference>
<dbReference type="InterPro" id="IPR016181">
    <property type="entry name" value="Acyl_CoA_acyltransferase"/>
</dbReference>
<gene>
    <name evidence="2" type="ordered locus">Tpau_3632</name>
</gene>
<keyword evidence="3" id="KW-1185">Reference proteome</keyword>
<proteinExistence type="predicted"/>
<dbReference type="KEGG" id="tpr:Tpau_3632"/>
<dbReference type="HOGENOM" id="CLU_132888_0_1_11"/>
<protein>
    <recommendedName>
        <fullName evidence="1">N-acetyltransferase domain-containing protein</fullName>
    </recommendedName>
</protein>
<evidence type="ECO:0000259" key="1">
    <source>
        <dbReference type="PROSITE" id="PS51729"/>
    </source>
</evidence>
<dbReference type="AlphaFoldDB" id="D5UXX3"/>
<organism evidence="2 3">
    <name type="scientific">Tsukamurella paurometabola (strain ATCC 8368 / DSM 20162 / CCUG 35730 / CIP 100753 / JCM 10117 / KCTC 9821 / NBRC 16120 / NCIMB 702349 / NCTC 13040)</name>
    <name type="common">Corynebacterium paurometabolum</name>
    <dbReference type="NCBI Taxonomy" id="521096"/>
    <lineage>
        <taxon>Bacteria</taxon>
        <taxon>Bacillati</taxon>
        <taxon>Actinomycetota</taxon>
        <taxon>Actinomycetes</taxon>
        <taxon>Mycobacteriales</taxon>
        <taxon>Tsukamurellaceae</taxon>
        <taxon>Tsukamurella</taxon>
    </lineage>
</organism>
<dbReference type="eggNOG" id="COG2388">
    <property type="taxonomic scope" value="Bacteria"/>
</dbReference>